<reference evidence="3 4" key="1">
    <citation type="submission" date="2016-07" db="EMBL/GenBank/DDBJ databases">
        <title>Multiple horizontal gene transfer events from other fungi enriched the ability of initially mycotrophic Trichoderma (Ascomycota) to feed on dead plant biomass.</title>
        <authorList>
            <consortium name="DOE Joint Genome Institute"/>
            <person name="Aerts A."/>
            <person name="Atanasova L."/>
            <person name="Chenthamara K."/>
            <person name="Zhang J."/>
            <person name="Grujic M."/>
            <person name="Henrissat B."/>
            <person name="Kuo A."/>
            <person name="Salamov A."/>
            <person name="Lipzen A."/>
            <person name="Labutti K."/>
            <person name="Barry K."/>
            <person name="Miao Y."/>
            <person name="Rahimi M.J."/>
            <person name="Shen Q."/>
            <person name="Grigoriev I.V."/>
            <person name="Kubicek C.P."/>
            <person name="Druzhinina I.S."/>
        </authorList>
    </citation>
    <scope>NUCLEOTIDE SEQUENCE [LARGE SCALE GENOMIC DNA]</scope>
    <source>
        <strain evidence="3 4">CBS 433.97</strain>
    </source>
</reference>
<dbReference type="SMART" id="SM00353">
    <property type="entry name" value="HLH"/>
    <property type="match status" value="1"/>
</dbReference>
<feature type="domain" description="BHLH" evidence="2">
    <location>
        <begin position="215"/>
        <end position="289"/>
    </location>
</feature>
<feature type="compositionally biased region" description="Acidic residues" evidence="1">
    <location>
        <begin position="200"/>
        <end position="209"/>
    </location>
</feature>
<sequence>MANEDGTSGLGFDDPSFGFIGGGPVPLDAISDPPILPNGDPSGVFLDAGVWSLDASPQTSSYDISSASNTALPSAHPRYLCPSWPSPTFDPRQQQQLPDSSGFGGFGLHHIDAMSVYLSSQVATKRGAALPVSKAPLRSVTKLSPAVQEQLRNIAMPPHLLYGSPKSASSPESAKTGISSSPDVSGGSDRDSRKRKASADDFDDDDLFEEGGKPVKKTAHNMIEKRYRTNINDKIAALRDSVPSLRIVCKSARGEDTTEGREELHGLTPAHKLNKATVLSKSTEYIRHLEKRNNRLLDENDVMHQRIAAFEKLLMAGAMNGSIPSMQQPTPMQYPQDGQSQQQSQQS</sequence>
<dbReference type="SUPFAM" id="SSF47459">
    <property type="entry name" value="HLH, helix-loop-helix DNA-binding domain"/>
    <property type="match status" value="1"/>
</dbReference>
<gene>
    <name evidence="3" type="ORF">M441DRAFT_48262</name>
</gene>
<dbReference type="Pfam" id="PF00010">
    <property type="entry name" value="HLH"/>
    <property type="match status" value="1"/>
</dbReference>
<keyword evidence="4" id="KW-1185">Reference proteome</keyword>
<feature type="compositionally biased region" description="Low complexity" evidence="1">
    <location>
        <begin position="164"/>
        <end position="175"/>
    </location>
</feature>
<dbReference type="Proteomes" id="UP000240493">
    <property type="component" value="Unassembled WGS sequence"/>
</dbReference>
<dbReference type="Gene3D" id="4.10.280.10">
    <property type="entry name" value="Helix-loop-helix DNA-binding domain"/>
    <property type="match status" value="1"/>
</dbReference>
<dbReference type="STRING" id="1042311.A0A2T3Z6G7"/>
<dbReference type="OrthoDB" id="4897973at2759"/>
<feature type="compositionally biased region" description="Polar residues" evidence="1">
    <location>
        <begin position="322"/>
        <end position="338"/>
    </location>
</feature>
<dbReference type="PANTHER" id="PTHR47336:SF2">
    <property type="entry name" value="TRANSCRIPTION FACTOR HMS1-RELATED"/>
    <property type="match status" value="1"/>
</dbReference>
<dbReference type="InterPro" id="IPR011598">
    <property type="entry name" value="bHLH_dom"/>
</dbReference>
<dbReference type="PROSITE" id="PS50888">
    <property type="entry name" value="BHLH"/>
    <property type="match status" value="1"/>
</dbReference>
<organism evidence="3 4">
    <name type="scientific">Trichoderma asperellum (strain ATCC 204424 / CBS 433.97 / NBRC 101777)</name>
    <dbReference type="NCBI Taxonomy" id="1042311"/>
    <lineage>
        <taxon>Eukaryota</taxon>
        <taxon>Fungi</taxon>
        <taxon>Dikarya</taxon>
        <taxon>Ascomycota</taxon>
        <taxon>Pezizomycotina</taxon>
        <taxon>Sordariomycetes</taxon>
        <taxon>Hypocreomycetidae</taxon>
        <taxon>Hypocreales</taxon>
        <taxon>Hypocreaceae</taxon>
        <taxon>Trichoderma</taxon>
    </lineage>
</organism>
<dbReference type="AlphaFoldDB" id="A0A2T3Z6G7"/>
<name>A0A2T3Z6G7_TRIA4</name>
<feature type="region of interest" description="Disordered" evidence="1">
    <location>
        <begin position="321"/>
        <end position="347"/>
    </location>
</feature>
<evidence type="ECO:0000313" key="3">
    <source>
        <dbReference type="EMBL" id="PTB40421.1"/>
    </source>
</evidence>
<dbReference type="PANTHER" id="PTHR47336">
    <property type="entry name" value="TRANSCRIPTION FACTOR HMS1-RELATED"/>
    <property type="match status" value="1"/>
</dbReference>
<dbReference type="InterPro" id="IPR052099">
    <property type="entry name" value="Regulatory_TF_Diverse"/>
</dbReference>
<accession>A0A2T3Z6G7</accession>
<evidence type="ECO:0000256" key="1">
    <source>
        <dbReference type="SAM" id="MobiDB-lite"/>
    </source>
</evidence>
<evidence type="ECO:0000313" key="4">
    <source>
        <dbReference type="Proteomes" id="UP000240493"/>
    </source>
</evidence>
<protein>
    <recommendedName>
        <fullName evidence="2">BHLH domain-containing protein</fullName>
    </recommendedName>
</protein>
<feature type="region of interest" description="Disordered" evidence="1">
    <location>
        <begin position="158"/>
        <end position="213"/>
    </location>
</feature>
<evidence type="ECO:0000259" key="2">
    <source>
        <dbReference type="PROSITE" id="PS50888"/>
    </source>
</evidence>
<dbReference type="CDD" id="cd11399">
    <property type="entry name" value="bHLHzip_scHMS1_like"/>
    <property type="match status" value="1"/>
</dbReference>
<proteinExistence type="predicted"/>
<dbReference type="InterPro" id="IPR036638">
    <property type="entry name" value="HLH_DNA-bd_sf"/>
</dbReference>
<dbReference type="GO" id="GO:0046983">
    <property type="term" value="F:protein dimerization activity"/>
    <property type="evidence" value="ECO:0007669"/>
    <property type="project" value="InterPro"/>
</dbReference>
<dbReference type="EMBL" id="KZ679263">
    <property type="protein sequence ID" value="PTB40421.1"/>
    <property type="molecule type" value="Genomic_DNA"/>
</dbReference>